<accession>A0A3P9JVU3</accession>
<dbReference type="Gene3D" id="3.30.200.20">
    <property type="entry name" value="Phosphorylase Kinase, domain 1"/>
    <property type="match status" value="1"/>
</dbReference>
<dbReference type="SUPFAM" id="SSF56112">
    <property type="entry name" value="Protein kinase-like (PK-like)"/>
    <property type="match status" value="1"/>
</dbReference>
<reference evidence="1" key="3">
    <citation type="submission" date="2025-08" db="UniProtKB">
        <authorList>
            <consortium name="Ensembl"/>
        </authorList>
    </citation>
    <scope>IDENTIFICATION</scope>
    <source>
        <strain evidence="1">HNI</strain>
    </source>
</reference>
<evidence type="ECO:0000313" key="2">
    <source>
        <dbReference type="Proteomes" id="UP000265180"/>
    </source>
</evidence>
<dbReference type="Ensembl" id="ENSORLT00020014798.1">
    <property type="protein sequence ID" value="ENSORLP00020000389.1"/>
    <property type="gene ID" value="ENSORLG00020022295.1"/>
</dbReference>
<name>A0A3P9JVU3_ORYLA</name>
<evidence type="ECO:0008006" key="3">
    <source>
        <dbReference type="Google" id="ProtNLM"/>
    </source>
</evidence>
<dbReference type="AlphaFoldDB" id="A0A3P9JVU3"/>
<reference key="1">
    <citation type="journal article" date="2007" name="Nature">
        <title>The medaka draft genome and insights into vertebrate genome evolution.</title>
        <authorList>
            <person name="Kasahara M."/>
            <person name="Naruse K."/>
            <person name="Sasaki S."/>
            <person name="Nakatani Y."/>
            <person name="Qu W."/>
            <person name="Ahsan B."/>
            <person name="Yamada T."/>
            <person name="Nagayasu Y."/>
            <person name="Doi K."/>
            <person name="Kasai Y."/>
            <person name="Jindo T."/>
            <person name="Kobayashi D."/>
            <person name="Shimada A."/>
            <person name="Toyoda A."/>
            <person name="Kuroki Y."/>
            <person name="Fujiyama A."/>
            <person name="Sasaki T."/>
            <person name="Shimizu A."/>
            <person name="Asakawa S."/>
            <person name="Shimizu N."/>
            <person name="Hashimoto S."/>
            <person name="Yang J."/>
            <person name="Lee Y."/>
            <person name="Matsushima K."/>
            <person name="Sugano S."/>
            <person name="Sakaizumi M."/>
            <person name="Narita T."/>
            <person name="Ohishi K."/>
            <person name="Haga S."/>
            <person name="Ohta F."/>
            <person name="Nomoto H."/>
            <person name="Nogata K."/>
            <person name="Morishita T."/>
            <person name="Endo T."/>
            <person name="Shin-I T."/>
            <person name="Takeda H."/>
            <person name="Morishita S."/>
            <person name="Kohara Y."/>
        </authorList>
    </citation>
    <scope>NUCLEOTIDE SEQUENCE [LARGE SCALE GENOMIC DNA]</scope>
    <source>
        <strain>Hd-rR</strain>
    </source>
</reference>
<sequence length="116" mass="12593">MPQGEEFKFRVMACNAGGCGEPAEVPGTVIVKEMLDSKNLHNKYAIAEELGRGQFGIVHRCVNISSEKTYMAKFVKVRGADQAIIKKEIVFGVLVQCGRSLNSPIGHLKANQLASS</sequence>
<proteinExistence type="predicted"/>
<protein>
    <recommendedName>
        <fullName evidence="3">Protein kinase domain-containing protein</fullName>
    </recommendedName>
</protein>
<reference evidence="1" key="4">
    <citation type="submission" date="2025-09" db="UniProtKB">
        <authorList>
            <consortium name="Ensembl"/>
        </authorList>
    </citation>
    <scope>IDENTIFICATION</scope>
    <source>
        <strain evidence="1">HNI</strain>
    </source>
</reference>
<organism evidence="1 2">
    <name type="scientific">Oryzias latipes</name>
    <name type="common">Japanese rice fish</name>
    <name type="synonym">Japanese killifish</name>
    <dbReference type="NCBI Taxonomy" id="8090"/>
    <lineage>
        <taxon>Eukaryota</taxon>
        <taxon>Metazoa</taxon>
        <taxon>Chordata</taxon>
        <taxon>Craniata</taxon>
        <taxon>Vertebrata</taxon>
        <taxon>Euteleostomi</taxon>
        <taxon>Actinopterygii</taxon>
        <taxon>Neopterygii</taxon>
        <taxon>Teleostei</taxon>
        <taxon>Neoteleostei</taxon>
        <taxon>Acanthomorphata</taxon>
        <taxon>Ovalentaria</taxon>
        <taxon>Atherinomorphae</taxon>
        <taxon>Beloniformes</taxon>
        <taxon>Adrianichthyidae</taxon>
        <taxon>Oryziinae</taxon>
        <taxon>Oryzias</taxon>
    </lineage>
</organism>
<dbReference type="InterPro" id="IPR011009">
    <property type="entry name" value="Kinase-like_dom_sf"/>
</dbReference>
<reference evidence="1 2" key="2">
    <citation type="submission" date="2017-04" db="EMBL/GenBank/DDBJ databases">
        <title>CpG methylation of centromeres and impact of large insertions on vertebrate speciation.</title>
        <authorList>
            <person name="Ichikawa K."/>
            <person name="Yoshimura J."/>
            <person name="Morishita S."/>
        </authorList>
    </citation>
    <scope>NUCLEOTIDE SEQUENCE</scope>
    <source>
        <strain evidence="1 2">HNI</strain>
    </source>
</reference>
<evidence type="ECO:0000313" key="1">
    <source>
        <dbReference type="Ensembl" id="ENSORLP00020000389.1"/>
    </source>
</evidence>
<dbReference type="Proteomes" id="UP000265180">
    <property type="component" value="Chromosome 21"/>
</dbReference>